<evidence type="ECO:0008006" key="3">
    <source>
        <dbReference type="Google" id="ProtNLM"/>
    </source>
</evidence>
<dbReference type="RefSeq" id="WP_348740076.1">
    <property type="nucleotide sequence ID" value="NZ_CAXJRC010000045.1"/>
</dbReference>
<accession>A0ABP1FH19</accession>
<keyword evidence="2" id="KW-1185">Reference proteome</keyword>
<evidence type="ECO:0000313" key="1">
    <source>
        <dbReference type="EMBL" id="CAL2108470.1"/>
    </source>
</evidence>
<reference evidence="1 2" key="1">
    <citation type="submission" date="2024-05" db="EMBL/GenBank/DDBJ databases">
        <authorList>
            <person name="Duchaud E."/>
        </authorList>
    </citation>
    <scope>NUCLEOTIDE SEQUENCE [LARGE SCALE GENOMIC DNA]</scope>
    <source>
        <strain evidence="1">Ena-SAMPLE-TAB-13-05-2024-13:56:06:370-140305</strain>
    </source>
</reference>
<comment type="caution">
    <text evidence="1">The sequence shown here is derived from an EMBL/GenBank/DDBJ whole genome shotgun (WGS) entry which is preliminary data.</text>
</comment>
<proteinExistence type="predicted"/>
<dbReference type="SUPFAM" id="SSF56399">
    <property type="entry name" value="ADP-ribosylation"/>
    <property type="match status" value="1"/>
</dbReference>
<dbReference type="PROSITE" id="PS51257">
    <property type="entry name" value="PROKAR_LIPOPROTEIN"/>
    <property type="match status" value="1"/>
</dbReference>
<evidence type="ECO:0000313" key="2">
    <source>
        <dbReference type="Proteomes" id="UP001497602"/>
    </source>
</evidence>
<dbReference type="Gene3D" id="3.90.210.10">
    <property type="entry name" value="Heat-Labile Enterotoxin, subunit A"/>
    <property type="match status" value="1"/>
</dbReference>
<dbReference type="Proteomes" id="UP001497602">
    <property type="component" value="Unassembled WGS sequence"/>
</dbReference>
<gene>
    <name evidence="1" type="ORF">T190115A13A_80045</name>
</gene>
<protein>
    <recommendedName>
        <fullName evidence="3">Lipoprotein</fullName>
    </recommendedName>
</protein>
<sequence>MKLQNIIPAFMLVLTLISCNEQDTITMESNSVQNETNKLQTQQRDGFIDVVYRSDSRTPKDIEKAGGFFPRKTLSIEQVRAHILYYCGANGSGKKPQDLTRLIISSPQPEYVSTALNDDTGGQHRGYLYTMQLENLMEVPFSDEVLGQKLNVKKNLNNPTLLLNAKTLAQATMVALKLPRGAQEVTFLTGIPYKNIIKVIKE</sequence>
<dbReference type="EMBL" id="CAXJRC010000045">
    <property type="protein sequence ID" value="CAL2108470.1"/>
    <property type="molecule type" value="Genomic_DNA"/>
</dbReference>
<name>A0ABP1FH19_9FLAO</name>
<organism evidence="1 2">
    <name type="scientific">Tenacibaculum vairaonense</name>
    <dbReference type="NCBI Taxonomy" id="3137860"/>
    <lineage>
        <taxon>Bacteria</taxon>
        <taxon>Pseudomonadati</taxon>
        <taxon>Bacteroidota</taxon>
        <taxon>Flavobacteriia</taxon>
        <taxon>Flavobacteriales</taxon>
        <taxon>Flavobacteriaceae</taxon>
        <taxon>Tenacibaculum</taxon>
    </lineage>
</organism>